<reference evidence="17 18" key="1">
    <citation type="journal article" date="2012" name="BMC Genomics">
        <title>Genome-guided analysis of physiological and morphological traits of the fermentative acetate oxidizer Thermacetogenium phaeum.</title>
        <authorList>
            <person name="Oehler D."/>
            <person name="Poehlein A."/>
            <person name="Leimbach A."/>
            <person name="Muller N."/>
            <person name="Daniel R."/>
            <person name="Gottschalk G."/>
            <person name="Schink B."/>
        </authorList>
    </citation>
    <scope>NUCLEOTIDE SEQUENCE [LARGE SCALE GENOMIC DNA]</scope>
    <source>
        <strain evidence="18">ATCC BAA-254 / DSM 26808 / PB</strain>
    </source>
</reference>
<protein>
    <recommendedName>
        <fullName evidence="14">Methionine--tRNA ligase</fullName>
        <ecNumber evidence="14">6.1.1.10</ecNumber>
    </recommendedName>
    <alternativeName>
        <fullName evidence="14">Methionyl-tRNA synthetase</fullName>
        <shortName evidence="14">MetRS</shortName>
    </alternativeName>
</protein>
<dbReference type="STRING" id="1089553.Tph_c28730"/>
<dbReference type="InterPro" id="IPR004495">
    <property type="entry name" value="Met-tRNA-synth_bsu_C"/>
</dbReference>
<dbReference type="GO" id="GO:0000049">
    <property type="term" value="F:tRNA binding"/>
    <property type="evidence" value="ECO:0007669"/>
    <property type="project" value="UniProtKB-UniRule"/>
</dbReference>
<dbReference type="GO" id="GO:0004825">
    <property type="term" value="F:methionine-tRNA ligase activity"/>
    <property type="evidence" value="ECO:0007669"/>
    <property type="project" value="UniProtKB-UniRule"/>
</dbReference>
<dbReference type="SUPFAM" id="SSF50249">
    <property type="entry name" value="Nucleic acid-binding proteins"/>
    <property type="match status" value="1"/>
</dbReference>
<dbReference type="InterPro" id="IPR014758">
    <property type="entry name" value="Met-tRNA_synth"/>
</dbReference>
<evidence type="ECO:0000256" key="9">
    <source>
        <dbReference type="ARBA" id="ARBA00022840"/>
    </source>
</evidence>
<feature type="short sequence motif" description="'HIGH' region" evidence="14">
    <location>
        <begin position="13"/>
        <end position="23"/>
    </location>
</feature>
<keyword evidence="5 14" id="KW-0963">Cytoplasm</keyword>
<dbReference type="Pfam" id="PF09334">
    <property type="entry name" value="tRNA-synt_1g"/>
    <property type="match status" value="2"/>
</dbReference>
<dbReference type="EC" id="6.1.1.10" evidence="14"/>
<dbReference type="InterPro" id="IPR033911">
    <property type="entry name" value="MetRS_core"/>
</dbReference>
<evidence type="ECO:0000256" key="11">
    <source>
        <dbReference type="ARBA" id="ARBA00022917"/>
    </source>
</evidence>
<keyword evidence="12 14" id="KW-0030">Aminoacyl-tRNA synthetase</keyword>
<dbReference type="CDD" id="cd02800">
    <property type="entry name" value="tRNA_bind_EcMetRS_like"/>
    <property type="match status" value="1"/>
</dbReference>
<dbReference type="HOGENOM" id="CLU_009710_9_4_9"/>
<feature type="region of interest" description="Disordered" evidence="15">
    <location>
        <begin position="520"/>
        <end position="546"/>
    </location>
</feature>
<dbReference type="GO" id="GO:0046872">
    <property type="term" value="F:metal ion binding"/>
    <property type="evidence" value="ECO:0007669"/>
    <property type="project" value="UniProtKB-KW"/>
</dbReference>
<feature type="binding site" evidence="14">
    <location>
        <position position="145"/>
    </location>
    <ligand>
        <name>Zn(2+)</name>
        <dbReference type="ChEBI" id="CHEBI:29105"/>
    </ligand>
</feature>
<comment type="subunit">
    <text evidence="4 14">Homodimer.</text>
</comment>
<evidence type="ECO:0000256" key="4">
    <source>
        <dbReference type="ARBA" id="ARBA00011738"/>
    </source>
</evidence>
<dbReference type="Proteomes" id="UP000000467">
    <property type="component" value="Chromosome"/>
</dbReference>
<evidence type="ECO:0000256" key="10">
    <source>
        <dbReference type="ARBA" id="ARBA00022884"/>
    </source>
</evidence>
<feature type="binding site" evidence="14">
    <location>
        <position position="131"/>
    </location>
    <ligand>
        <name>Zn(2+)</name>
        <dbReference type="ChEBI" id="CHEBI:29105"/>
    </ligand>
</feature>
<dbReference type="SUPFAM" id="SSF47323">
    <property type="entry name" value="Anticodon-binding domain of a subclass of class I aminoacyl-tRNA synthetases"/>
    <property type="match status" value="1"/>
</dbReference>
<comment type="subcellular location">
    <subcellularLocation>
        <location evidence="2 14">Cytoplasm</location>
    </subcellularLocation>
</comment>
<dbReference type="InterPro" id="IPR009080">
    <property type="entry name" value="tRNAsynth_Ia_anticodon-bd"/>
</dbReference>
<name>K4LJH5_THEPS</name>
<dbReference type="RefSeq" id="WP_015051897.1">
    <property type="nucleotide sequence ID" value="NC_018870.1"/>
</dbReference>
<dbReference type="NCBIfam" id="TIGR00399">
    <property type="entry name" value="metG_C_term"/>
    <property type="match status" value="1"/>
</dbReference>
<keyword evidence="14" id="KW-0862">Zinc</keyword>
<evidence type="ECO:0000256" key="14">
    <source>
        <dbReference type="HAMAP-Rule" id="MF_01228"/>
    </source>
</evidence>
<dbReference type="InterPro" id="IPR015413">
    <property type="entry name" value="Methionyl/Leucyl_tRNA_Synth"/>
</dbReference>
<dbReference type="CDD" id="cd07957">
    <property type="entry name" value="Anticodon_Ia_Met"/>
    <property type="match status" value="1"/>
</dbReference>
<evidence type="ECO:0000256" key="6">
    <source>
        <dbReference type="ARBA" id="ARBA00022555"/>
    </source>
</evidence>
<keyword evidence="9 14" id="KW-0067">ATP-binding</keyword>
<dbReference type="FunFam" id="2.40.50.140:FF:000042">
    <property type="entry name" value="Methionine--tRNA ligase"/>
    <property type="match status" value="1"/>
</dbReference>
<dbReference type="FunFam" id="2.170.220.10:FF:000002">
    <property type="entry name" value="Methionine--tRNA ligase"/>
    <property type="match status" value="1"/>
</dbReference>
<dbReference type="Gene3D" id="3.40.50.620">
    <property type="entry name" value="HUPs"/>
    <property type="match status" value="1"/>
</dbReference>
<gene>
    <name evidence="14 17" type="primary">metG</name>
    <name evidence="17" type="ordered locus">Tph_c28730</name>
</gene>
<dbReference type="OrthoDB" id="9810191at2"/>
<dbReference type="PANTHER" id="PTHR43326:SF1">
    <property type="entry name" value="METHIONINE--TRNA LIGASE, MITOCHONDRIAL"/>
    <property type="match status" value="1"/>
</dbReference>
<comment type="catalytic activity">
    <reaction evidence="13 14">
        <text>tRNA(Met) + L-methionine + ATP = L-methionyl-tRNA(Met) + AMP + diphosphate</text>
        <dbReference type="Rhea" id="RHEA:13481"/>
        <dbReference type="Rhea" id="RHEA-COMP:9667"/>
        <dbReference type="Rhea" id="RHEA-COMP:9698"/>
        <dbReference type="ChEBI" id="CHEBI:30616"/>
        <dbReference type="ChEBI" id="CHEBI:33019"/>
        <dbReference type="ChEBI" id="CHEBI:57844"/>
        <dbReference type="ChEBI" id="CHEBI:78442"/>
        <dbReference type="ChEBI" id="CHEBI:78530"/>
        <dbReference type="ChEBI" id="CHEBI:456215"/>
        <dbReference type="EC" id="6.1.1.10"/>
    </reaction>
</comment>
<feature type="short sequence motif" description="'KMSKS' region" evidence="14">
    <location>
        <begin position="296"/>
        <end position="300"/>
    </location>
</feature>
<comment type="function">
    <text evidence="1 14">Is required not only for elongation of protein synthesis but also for the initiation of all mRNA translation through initiator tRNA(fMet) aminoacylation.</text>
</comment>
<dbReference type="eggNOG" id="COG0143">
    <property type="taxonomic scope" value="Bacteria"/>
</dbReference>
<dbReference type="GO" id="GO:0005737">
    <property type="term" value="C:cytoplasm"/>
    <property type="evidence" value="ECO:0007669"/>
    <property type="project" value="UniProtKB-SubCell"/>
</dbReference>
<dbReference type="NCBIfam" id="NF008900">
    <property type="entry name" value="PRK12267.1"/>
    <property type="match status" value="1"/>
</dbReference>
<dbReference type="InterPro" id="IPR002547">
    <property type="entry name" value="tRNA-bd_dom"/>
</dbReference>
<dbReference type="NCBIfam" id="TIGR00398">
    <property type="entry name" value="metG"/>
    <property type="match status" value="1"/>
</dbReference>
<dbReference type="eggNOG" id="COG0073">
    <property type="taxonomic scope" value="Bacteria"/>
</dbReference>
<evidence type="ECO:0000256" key="13">
    <source>
        <dbReference type="ARBA" id="ARBA00047364"/>
    </source>
</evidence>
<evidence type="ECO:0000259" key="16">
    <source>
        <dbReference type="PROSITE" id="PS50886"/>
    </source>
</evidence>
<organism evidence="17 18">
    <name type="scientific">Thermacetogenium phaeum (strain ATCC BAA-254 / DSM 26808 / PB)</name>
    <dbReference type="NCBI Taxonomy" id="1089553"/>
    <lineage>
        <taxon>Bacteria</taxon>
        <taxon>Bacillati</taxon>
        <taxon>Bacillota</taxon>
        <taxon>Clostridia</taxon>
        <taxon>Thermoanaerobacterales</taxon>
        <taxon>Thermoanaerobacteraceae</taxon>
        <taxon>Thermacetogenium</taxon>
    </lineage>
</organism>
<evidence type="ECO:0000256" key="15">
    <source>
        <dbReference type="SAM" id="MobiDB-lite"/>
    </source>
</evidence>
<dbReference type="InterPro" id="IPR041872">
    <property type="entry name" value="Anticodon_Met"/>
</dbReference>
<dbReference type="Gene3D" id="2.170.220.10">
    <property type="match status" value="1"/>
</dbReference>
<dbReference type="InterPro" id="IPR001412">
    <property type="entry name" value="aa-tRNA-synth_I_CS"/>
</dbReference>
<dbReference type="PROSITE" id="PS00178">
    <property type="entry name" value="AA_TRNA_LIGASE_I"/>
    <property type="match status" value="1"/>
</dbReference>
<evidence type="ECO:0000256" key="12">
    <source>
        <dbReference type="ARBA" id="ARBA00023146"/>
    </source>
</evidence>
<keyword evidence="18" id="KW-1185">Reference proteome</keyword>
<evidence type="ECO:0000313" key="17">
    <source>
        <dbReference type="EMBL" id="AFV13038.1"/>
    </source>
</evidence>
<dbReference type="PANTHER" id="PTHR43326">
    <property type="entry name" value="METHIONYL-TRNA SYNTHETASE"/>
    <property type="match status" value="1"/>
</dbReference>
<dbReference type="Gene3D" id="1.10.730.10">
    <property type="entry name" value="Isoleucyl-tRNA Synthetase, Domain 1"/>
    <property type="match status" value="1"/>
</dbReference>
<feature type="binding site" evidence="14">
    <location>
        <position position="128"/>
    </location>
    <ligand>
        <name>Zn(2+)</name>
        <dbReference type="ChEBI" id="CHEBI:29105"/>
    </ligand>
</feature>
<dbReference type="Pfam" id="PF01588">
    <property type="entry name" value="tRNA_bind"/>
    <property type="match status" value="1"/>
</dbReference>
<feature type="domain" description="TRNA-binding" evidence="16">
    <location>
        <begin position="554"/>
        <end position="654"/>
    </location>
</feature>
<dbReference type="AlphaFoldDB" id="K4LJH5"/>
<dbReference type="InterPro" id="IPR014729">
    <property type="entry name" value="Rossmann-like_a/b/a_fold"/>
</dbReference>
<sequence length="654" mass="74066">MSERSFYVTTPIYYPSDRLHIGHAYTTVAADCLARYKRMRGYDVFFLTGSDEHGQKIERKAAEKGTDPQSYVDRIVASFKELWKSLKVSNDDFIRTTEPRHQKAVQAIFQKLYEQGDIYKSYYEGLYCTPCEAFWLERQLVDGNCPDCGRPVEPMREESYFFRLSKYQDRLLRYIEENPDFIQPAARRNEMINFIRQGLDDLCVTRTTFSWGVPVPFAPGHVVYVWFDALVNYLSALGWQDGDERFEKYWPHAVHLVGKDIVRFHTVIWPIILMAAGIELPRAVFGHGWMLLEGGKMSKSKGNVVDPLVLIDRYGVDAVRYYLLRELPYGGDGYYSEENLVNRINTDLANDLGNLISRTLGMVKKYRGGVLPAPGGLEGPDSDLIACAAESKRELERQLERFDFSSALAAIWQLVRRANRYVDETTPWNLVRDPGQQERLGTVLYNLSEAVRHLAVWCTPFMPVFPERVFEQFGIGDRKDLQTWESTASWGLVPAGLNVRPGPGLFPRIQEQQEERAVEVAVSEPKAAQGDKAGKEKEKPRRDGAAAEQITIEDFARCDLRVALVRSAERIKGADRLLKLEVDLGTETRTVVAGIAQHYTPEELVGKRVIVVANLAPARLRGVTSNGMILAAGEGESLGLITVEREIPPGARVR</sequence>
<proteinExistence type="inferred from homology"/>
<dbReference type="PROSITE" id="PS50886">
    <property type="entry name" value="TRBD"/>
    <property type="match status" value="1"/>
</dbReference>
<dbReference type="Gene3D" id="2.40.50.140">
    <property type="entry name" value="Nucleic acid-binding proteins"/>
    <property type="match status" value="1"/>
</dbReference>
<evidence type="ECO:0000256" key="3">
    <source>
        <dbReference type="ARBA" id="ARBA00006590"/>
    </source>
</evidence>
<dbReference type="InterPro" id="IPR023457">
    <property type="entry name" value="Met-tRNA_synth_2"/>
</dbReference>
<dbReference type="CDD" id="cd00814">
    <property type="entry name" value="MetRS_core"/>
    <property type="match status" value="1"/>
</dbReference>
<keyword evidence="8 14" id="KW-0547">Nucleotide-binding</keyword>
<dbReference type="SUPFAM" id="SSF52374">
    <property type="entry name" value="Nucleotidylyl transferase"/>
    <property type="match status" value="1"/>
</dbReference>
<dbReference type="GO" id="GO:0006431">
    <property type="term" value="P:methionyl-tRNA aminoacylation"/>
    <property type="evidence" value="ECO:0007669"/>
    <property type="project" value="UniProtKB-UniRule"/>
</dbReference>
<feature type="compositionally biased region" description="Basic and acidic residues" evidence="15">
    <location>
        <begin position="532"/>
        <end position="545"/>
    </location>
</feature>
<evidence type="ECO:0000256" key="2">
    <source>
        <dbReference type="ARBA" id="ARBA00004496"/>
    </source>
</evidence>
<dbReference type="KEGG" id="tpz:Tph_c28730"/>
<dbReference type="FunFam" id="1.10.730.10:FF:000026">
    <property type="entry name" value="Methionine--tRNA ligase"/>
    <property type="match status" value="1"/>
</dbReference>
<evidence type="ECO:0000256" key="8">
    <source>
        <dbReference type="ARBA" id="ARBA00022741"/>
    </source>
</evidence>
<accession>K4LJH5</accession>
<comment type="cofactor">
    <cofactor evidence="14">
        <name>Zn(2+)</name>
        <dbReference type="ChEBI" id="CHEBI:29105"/>
    </cofactor>
    <text evidence="14">Binds 1 zinc ion per subunit.</text>
</comment>
<dbReference type="Pfam" id="PF19303">
    <property type="entry name" value="Anticodon_3"/>
    <property type="match status" value="1"/>
</dbReference>
<keyword evidence="14" id="KW-0479">Metal-binding</keyword>
<dbReference type="EMBL" id="CP003732">
    <property type="protein sequence ID" value="AFV13038.1"/>
    <property type="molecule type" value="Genomic_DNA"/>
</dbReference>
<dbReference type="PRINTS" id="PR01041">
    <property type="entry name" value="TRNASYNTHMET"/>
</dbReference>
<keyword evidence="6 14" id="KW-0820">tRNA-binding</keyword>
<comment type="similarity">
    <text evidence="3 14">Belongs to the class-I aminoacyl-tRNA synthetase family. MetG type 2A subfamily.</text>
</comment>
<evidence type="ECO:0000256" key="1">
    <source>
        <dbReference type="ARBA" id="ARBA00003314"/>
    </source>
</evidence>
<dbReference type="HAMAP" id="MF_01228">
    <property type="entry name" value="Met_tRNA_synth_type2"/>
    <property type="match status" value="1"/>
</dbReference>
<evidence type="ECO:0000313" key="18">
    <source>
        <dbReference type="Proteomes" id="UP000000467"/>
    </source>
</evidence>
<keyword evidence="7 14" id="KW-0436">Ligase</keyword>
<evidence type="ECO:0000256" key="7">
    <source>
        <dbReference type="ARBA" id="ARBA00022598"/>
    </source>
</evidence>
<evidence type="ECO:0000256" key="5">
    <source>
        <dbReference type="ARBA" id="ARBA00022490"/>
    </source>
</evidence>
<dbReference type="GO" id="GO:0005524">
    <property type="term" value="F:ATP binding"/>
    <property type="evidence" value="ECO:0007669"/>
    <property type="project" value="UniProtKB-UniRule"/>
</dbReference>
<keyword evidence="11 14" id="KW-0648">Protein biosynthesis</keyword>
<comment type="caution">
    <text evidence="14">Lacks conserved residue(s) required for the propagation of feature annotation.</text>
</comment>
<dbReference type="InterPro" id="IPR012340">
    <property type="entry name" value="NA-bd_OB-fold"/>
</dbReference>
<keyword evidence="10 14" id="KW-0694">RNA-binding</keyword>
<feature type="binding site" evidence="14">
    <location>
        <position position="148"/>
    </location>
    <ligand>
        <name>Zn(2+)</name>
        <dbReference type="ChEBI" id="CHEBI:29105"/>
    </ligand>
</feature>